<gene>
    <name evidence="1" type="ORF">EAJ06_24030</name>
</gene>
<dbReference type="AlphaFoldDB" id="A0A4Q5GMV7"/>
<name>A0A4Q5GMV7_9BACE</name>
<evidence type="ECO:0000313" key="1">
    <source>
        <dbReference type="EMBL" id="RYT69797.1"/>
    </source>
</evidence>
<feature type="non-terminal residue" evidence="1">
    <location>
        <position position="1"/>
    </location>
</feature>
<evidence type="ECO:0008006" key="3">
    <source>
        <dbReference type="Google" id="ProtNLM"/>
    </source>
</evidence>
<organism evidence="1 2">
    <name type="scientific">Bacteroides intestinalis</name>
    <dbReference type="NCBI Taxonomy" id="329854"/>
    <lineage>
        <taxon>Bacteria</taxon>
        <taxon>Pseudomonadati</taxon>
        <taxon>Bacteroidota</taxon>
        <taxon>Bacteroidia</taxon>
        <taxon>Bacteroidales</taxon>
        <taxon>Bacteroidaceae</taxon>
        <taxon>Bacteroides</taxon>
    </lineage>
</organism>
<reference evidence="1 2" key="1">
    <citation type="journal article" date="2019" name="Science, e1252229">
        <title>Invertible promoters mediate bacterial phase variation, antibiotic resistance, and host adaptation in the gut.</title>
        <authorList>
            <person name="Jiang X."/>
            <person name="Hall A.B."/>
            <person name="Arthur T.D."/>
            <person name="Plichta D.R."/>
            <person name="Covington C.T."/>
            <person name="Poyet M."/>
            <person name="Crothers J."/>
            <person name="Moses P.L."/>
            <person name="Tolonen A.C."/>
            <person name="Vlamakis H."/>
            <person name="Alm E.J."/>
            <person name="Xavier R.J."/>
        </authorList>
    </citation>
    <scope>NUCLEOTIDE SEQUENCE [LARGE SCALE GENOMIC DNA]</scope>
    <source>
        <strain evidence="2">bf_0095</strain>
    </source>
</reference>
<keyword evidence="2" id="KW-1185">Reference proteome</keyword>
<dbReference type="EMBL" id="RCXO01000088">
    <property type="protein sequence ID" value="RYT69797.1"/>
    <property type="molecule type" value="Genomic_DNA"/>
</dbReference>
<comment type="caution">
    <text evidence="1">The sequence shown here is derived from an EMBL/GenBank/DDBJ whole genome shotgun (WGS) entry which is preliminary data.</text>
</comment>
<proteinExistence type="predicted"/>
<evidence type="ECO:0000313" key="2">
    <source>
        <dbReference type="Proteomes" id="UP000291191"/>
    </source>
</evidence>
<sequence length="195" mass="20927">YENGGIVANKPVNAFDLIASSPKLQNLFLGENSLLSEASKSRLFNGLVNRSLNSIGIPVGQALVGYAAVEFGGIPLGKIFGWGAKGLVNLLGKSGAKAATQTGVNTLTASEYLRIENAATRINMPINVVGSRASGTATAYSDWDYIIEGINKHNWNKIKNSLPGARSILDNTPRNIDLIKEPLDRTKPFITIYPR</sequence>
<dbReference type="Proteomes" id="UP000291191">
    <property type="component" value="Unassembled WGS sequence"/>
</dbReference>
<accession>A0A4Q5GMV7</accession>
<protein>
    <recommendedName>
        <fullName evidence="3">RHS repeat-associated core domain-containing protein</fullName>
    </recommendedName>
</protein>